<reference evidence="1 2" key="2">
    <citation type="submission" date="2016-08" db="EMBL/GenBank/DDBJ databases">
        <title>Pervasive Adenine N6-methylation of Active Genes in Fungi.</title>
        <authorList>
            <consortium name="DOE Joint Genome Institute"/>
            <person name="Mondo S.J."/>
            <person name="Dannebaum R.O."/>
            <person name="Kuo R.C."/>
            <person name="Labutti K."/>
            <person name="Haridas S."/>
            <person name="Kuo A."/>
            <person name="Salamov A."/>
            <person name="Ahrendt S.R."/>
            <person name="Lipzen A."/>
            <person name="Sullivan W."/>
            <person name="Andreopoulos W.B."/>
            <person name="Clum A."/>
            <person name="Lindquist E."/>
            <person name="Daum C."/>
            <person name="Ramamoorthy G.K."/>
            <person name="Gryganskyi A."/>
            <person name="Culley D."/>
            <person name="Magnuson J.K."/>
            <person name="James T.Y."/>
            <person name="O'Malley M.A."/>
            <person name="Stajich J.E."/>
            <person name="Spatafora J.W."/>
            <person name="Visel A."/>
            <person name="Grigoriev I.V."/>
        </authorList>
    </citation>
    <scope>NUCLEOTIDE SEQUENCE [LARGE SCALE GENOMIC DNA]</scope>
    <source>
        <strain evidence="2">finn</strain>
    </source>
</reference>
<dbReference type="EMBL" id="MCFH01000063">
    <property type="protein sequence ID" value="ORX42529.1"/>
    <property type="molecule type" value="Genomic_DNA"/>
</dbReference>
<dbReference type="OrthoDB" id="10570428at2759"/>
<reference evidence="1 2" key="1">
    <citation type="submission" date="2016-08" db="EMBL/GenBank/DDBJ databases">
        <title>Genomes of anaerobic fungi encode conserved fungal cellulosomes for biomass hydrolysis.</title>
        <authorList>
            <consortium name="DOE Joint Genome Institute"/>
            <person name="Haitjema C.H."/>
            <person name="Gilmore S.P."/>
            <person name="Henske J.K."/>
            <person name="Solomon K.V."/>
            <person name="De Groot R."/>
            <person name="Kuo A."/>
            <person name="Mondo S.J."/>
            <person name="Salamov A.A."/>
            <person name="Labutti K."/>
            <person name="Zhao Z."/>
            <person name="Chiniquy J."/>
            <person name="Barry K."/>
            <person name="Brewer H.M."/>
            <person name="Purvine S.O."/>
            <person name="Wright A.T."/>
            <person name="Boxma B."/>
            <person name="Van Alen T."/>
            <person name="Hackstein J.H."/>
            <person name="Baker S.E."/>
            <person name="Grigoriev I.V."/>
            <person name="O'Malley M.A."/>
        </authorList>
    </citation>
    <scope>NUCLEOTIDE SEQUENCE [LARGE SCALE GENOMIC DNA]</scope>
    <source>
        <strain evidence="2">finn</strain>
    </source>
</reference>
<sequence length="229" mass="27418">MKKLNEVQLNQYYELEKQVEGMEEWKIMVCVMLSLERLWQPFLFATKHIGSVVQKPVRELIDGIWKNRIFNENQSEHDDNTIDDEEKERYYTKILDEAGDIIEENEDSAENHYESYLMDILYSGFSWFFPTPTTSSSPRWDLTLIPVDFISDWIIDTYNPKNEEEEFNTYQESSWVKEEVERIQQDLSKVINEDKTTFFVNRREKLLELKEKYQNLWIVESPPLSPSSS</sequence>
<name>A0A1Y1UWI9_9FUNG</name>
<evidence type="ECO:0000313" key="2">
    <source>
        <dbReference type="Proteomes" id="UP000193719"/>
    </source>
</evidence>
<protein>
    <submittedName>
        <fullName evidence="1">Uncharacterized protein</fullName>
    </submittedName>
</protein>
<keyword evidence="2" id="KW-1185">Reference proteome</keyword>
<accession>A0A1Y1UWI9</accession>
<evidence type="ECO:0000313" key="1">
    <source>
        <dbReference type="EMBL" id="ORX42529.1"/>
    </source>
</evidence>
<proteinExistence type="predicted"/>
<organism evidence="1 2">
    <name type="scientific">Piromyces finnis</name>
    <dbReference type="NCBI Taxonomy" id="1754191"/>
    <lineage>
        <taxon>Eukaryota</taxon>
        <taxon>Fungi</taxon>
        <taxon>Fungi incertae sedis</taxon>
        <taxon>Chytridiomycota</taxon>
        <taxon>Chytridiomycota incertae sedis</taxon>
        <taxon>Neocallimastigomycetes</taxon>
        <taxon>Neocallimastigales</taxon>
        <taxon>Neocallimastigaceae</taxon>
        <taxon>Piromyces</taxon>
    </lineage>
</organism>
<gene>
    <name evidence="1" type="ORF">BCR36DRAFT_587113</name>
</gene>
<comment type="caution">
    <text evidence="1">The sequence shown here is derived from an EMBL/GenBank/DDBJ whole genome shotgun (WGS) entry which is preliminary data.</text>
</comment>
<dbReference type="AlphaFoldDB" id="A0A1Y1UWI9"/>
<dbReference type="Proteomes" id="UP000193719">
    <property type="component" value="Unassembled WGS sequence"/>
</dbReference>